<proteinExistence type="predicted"/>
<dbReference type="AlphaFoldDB" id="A0A0A9D6X4"/>
<reference evidence="1" key="2">
    <citation type="journal article" date="2015" name="Data Brief">
        <title>Shoot transcriptome of the giant reed, Arundo donax.</title>
        <authorList>
            <person name="Barrero R.A."/>
            <person name="Guerrero F.D."/>
            <person name="Moolhuijzen P."/>
            <person name="Goolsby J.A."/>
            <person name="Tidwell J."/>
            <person name="Bellgard S.E."/>
            <person name="Bellgard M.I."/>
        </authorList>
    </citation>
    <scope>NUCLEOTIDE SEQUENCE</scope>
    <source>
        <tissue evidence="1">Shoot tissue taken approximately 20 cm above the soil surface</tissue>
    </source>
</reference>
<dbReference type="EMBL" id="GBRH01215452">
    <property type="protein sequence ID" value="JAD82443.1"/>
    <property type="molecule type" value="Transcribed_RNA"/>
</dbReference>
<reference evidence="1" key="1">
    <citation type="submission" date="2014-09" db="EMBL/GenBank/DDBJ databases">
        <authorList>
            <person name="Magalhaes I.L.F."/>
            <person name="Oliveira U."/>
            <person name="Santos F.R."/>
            <person name="Vidigal T.H.D.A."/>
            <person name="Brescovit A.D."/>
            <person name="Santos A.J."/>
        </authorList>
    </citation>
    <scope>NUCLEOTIDE SEQUENCE</scope>
    <source>
        <tissue evidence="1">Shoot tissue taken approximately 20 cm above the soil surface</tissue>
    </source>
</reference>
<evidence type="ECO:0000313" key="1">
    <source>
        <dbReference type="EMBL" id="JAD82443.1"/>
    </source>
</evidence>
<name>A0A0A9D6X4_ARUDO</name>
<accession>A0A0A9D6X4</accession>
<sequence>MNLIIIISQRAVQYEYVPCCAFCGHTKMLWNPKRIYYVNVHRRTCKAGYLKTVSNGDMSANSKPVHITICPT</sequence>
<organism evidence="1">
    <name type="scientific">Arundo donax</name>
    <name type="common">Giant reed</name>
    <name type="synonym">Donax arundinaceus</name>
    <dbReference type="NCBI Taxonomy" id="35708"/>
    <lineage>
        <taxon>Eukaryota</taxon>
        <taxon>Viridiplantae</taxon>
        <taxon>Streptophyta</taxon>
        <taxon>Embryophyta</taxon>
        <taxon>Tracheophyta</taxon>
        <taxon>Spermatophyta</taxon>
        <taxon>Magnoliopsida</taxon>
        <taxon>Liliopsida</taxon>
        <taxon>Poales</taxon>
        <taxon>Poaceae</taxon>
        <taxon>PACMAD clade</taxon>
        <taxon>Arundinoideae</taxon>
        <taxon>Arundineae</taxon>
        <taxon>Arundo</taxon>
    </lineage>
</organism>
<protein>
    <submittedName>
        <fullName evidence="1">Uncharacterized protein</fullName>
    </submittedName>
</protein>